<dbReference type="PANTHER" id="PTHR30026:SF20">
    <property type="entry name" value="OUTER MEMBRANE PROTEIN TOLC"/>
    <property type="match status" value="1"/>
</dbReference>
<reference evidence="10" key="1">
    <citation type="journal article" date="2019" name="Int. J. Syst. Evol. Microbiol.">
        <title>The Global Catalogue of Microorganisms (GCM) 10K type strain sequencing project: providing services to taxonomists for standard genome sequencing and annotation.</title>
        <authorList>
            <consortium name="The Broad Institute Genomics Platform"/>
            <consortium name="The Broad Institute Genome Sequencing Center for Infectious Disease"/>
            <person name="Wu L."/>
            <person name="Ma J."/>
        </authorList>
    </citation>
    <scope>NUCLEOTIDE SEQUENCE [LARGE SCALE GENOMIC DNA]</scope>
    <source>
        <strain evidence="10">KCTC 22671</strain>
    </source>
</reference>
<evidence type="ECO:0000256" key="1">
    <source>
        <dbReference type="ARBA" id="ARBA00004442"/>
    </source>
</evidence>
<comment type="similarity">
    <text evidence="2">Belongs to the outer membrane factor (OMF) (TC 1.B.17) family.</text>
</comment>
<dbReference type="InterPro" id="IPR003423">
    <property type="entry name" value="OMP_efflux"/>
</dbReference>
<evidence type="ECO:0000256" key="8">
    <source>
        <dbReference type="SAM" id="Coils"/>
    </source>
</evidence>
<dbReference type="EMBL" id="JBHUPC010000013">
    <property type="protein sequence ID" value="MFD2892398.1"/>
    <property type="molecule type" value="Genomic_DNA"/>
</dbReference>
<proteinExistence type="inferred from homology"/>
<feature type="coiled-coil region" evidence="8">
    <location>
        <begin position="341"/>
        <end position="372"/>
    </location>
</feature>
<keyword evidence="6" id="KW-0472">Membrane</keyword>
<comment type="caution">
    <text evidence="9">The sequence shown here is derived from an EMBL/GenBank/DDBJ whole genome shotgun (WGS) entry which is preliminary data.</text>
</comment>
<dbReference type="PANTHER" id="PTHR30026">
    <property type="entry name" value="OUTER MEMBRANE PROTEIN TOLC"/>
    <property type="match status" value="1"/>
</dbReference>
<protein>
    <submittedName>
        <fullName evidence="9">TolC family protein</fullName>
    </submittedName>
</protein>
<evidence type="ECO:0000256" key="4">
    <source>
        <dbReference type="ARBA" id="ARBA00022452"/>
    </source>
</evidence>
<accession>A0ABW5YMW1</accession>
<dbReference type="InterPro" id="IPR051906">
    <property type="entry name" value="TolC-like"/>
</dbReference>
<organism evidence="9 10">
    <name type="scientific">Flavobacterium chuncheonense</name>
    <dbReference type="NCBI Taxonomy" id="2026653"/>
    <lineage>
        <taxon>Bacteria</taxon>
        <taxon>Pseudomonadati</taxon>
        <taxon>Bacteroidota</taxon>
        <taxon>Flavobacteriia</taxon>
        <taxon>Flavobacteriales</taxon>
        <taxon>Flavobacteriaceae</taxon>
        <taxon>Flavobacterium</taxon>
    </lineage>
</organism>
<dbReference type="SUPFAM" id="SSF56954">
    <property type="entry name" value="Outer membrane efflux proteins (OEP)"/>
    <property type="match status" value="1"/>
</dbReference>
<evidence type="ECO:0000256" key="3">
    <source>
        <dbReference type="ARBA" id="ARBA00022448"/>
    </source>
</evidence>
<evidence type="ECO:0000256" key="5">
    <source>
        <dbReference type="ARBA" id="ARBA00022692"/>
    </source>
</evidence>
<sequence length="446" mass="50574">MKKTLIITLLFITSFIKAQEEKKSYSFTLDQAIAHALENNYTAINATRDIDAAKKRKWETTTIGLPQLNANVNYQNNFVLQKSVVPAEFFGGNPGEFQEIEFGTKHNMTANATLSQLIFDGSYLVGLQSAKVYLQISQNAKEKTDLEIRSIVINAYGNVLLAKESITILEENKASLEKTLFETNETFKNGLVEEENVEQLQITLSHITSTLSNAKRKSEIALNMLKLVMGIDIADNVTLTDNLDSLTTQNIDLATLGTEFNVNNTIDYRISQNNEESSRLLLKYEKSKALPSLSANLNFGYNAFANEFTFLNSDQQWFNYSNLGVGLNIPIFSSLGRTARTQQAKIAYEQAKTQLKETEQNLLLEYQNAKNDYEFSIEQYTVSKSNLRLAERIEKKQETKFKEGISSSFEFTEAQRQLYTAQQDYLQAMIDVINRKSELDKITNNK</sequence>
<dbReference type="Gene3D" id="1.20.1600.10">
    <property type="entry name" value="Outer membrane efflux proteins (OEP)"/>
    <property type="match status" value="1"/>
</dbReference>
<evidence type="ECO:0000313" key="9">
    <source>
        <dbReference type="EMBL" id="MFD2892398.1"/>
    </source>
</evidence>
<evidence type="ECO:0000256" key="2">
    <source>
        <dbReference type="ARBA" id="ARBA00007613"/>
    </source>
</evidence>
<keyword evidence="10" id="KW-1185">Reference proteome</keyword>
<keyword evidence="7" id="KW-0998">Cell outer membrane</keyword>
<keyword evidence="5" id="KW-0812">Transmembrane</keyword>
<keyword evidence="3" id="KW-0813">Transport</keyword>
<dbReference type="Pfam" id="PF02321">
    <property type="entry name" value="OEP"/>
    <property type="match status" value="2"/>
</dbReference>
<evidence type="ECO:0000256" key="7">
    <source>
        <dbReference type="ARBA" id="ARBA00023237"/>
    </source>
</evidence>
<feature type="coiled-coil region" evidence="8">
    <location>
        <begin position="166"/>
        <end position="217"/>
    </location>
</feature>
<keyword evidence="4" id="KW-1134">Transmembrane beta strand</keyword>
<evidence type="ECO:0000313" key="10">
    <source>
        <dbReference type="Proteomes" id="UP001597534"/>
    </source>
</evidence>
<comment type="subcellular location">
    <subcellularLocation>
        <location evidence="1">Cell outer membrane</location>
    </subcellularLocation>
</comment>
<evidence type="ECO:0000256" key="6">
    <source>
        <dbReference type="ARBA" id="ARBA00023136"/>
    </source>
</evidence>
<name>A0ABW5YMW1_9FLAO</name>
<gene>
    <name evidence="9" type="ORF">ACFS5J_10280</name>
</gene>
<dbReference type="RefSeq" id="WP_379812051.1">
    <property type="nucleotide sequence ID" value="NZ_JBHUPC010000013.1"/>
</dbReference>
<dbReference type="Proteomes" id="UP001597534">
    <property type="component" value="Unassembled WGS sequence"/>
</dbReference>
<keyword evidence="8" id="KW-0175">Coiled coil</keyword>